<feature type="transmembrane region" description="Helical" evidence="6">
    <location>
        <begin position="229"/>
        <end position="248"/>
    </location>
</feature>
<keyword evidence="3 6" id="KW-0812">Transmembrane</keyword>
<name>A0ABS2EQB6_9LACO</name>
<feature type="transmembrane region" description="Helical" evidence="6">
    <location>
        <begin position="333"/>
        <end position="354"/>
    </location>
</feature>
<evidence type="ECO:0000256" key="5">
    <source>
        <dbReference type="ARBA" id="ARBA00023136"/>
    </source>
</evidence>
<feature type="transmembrane region" description="Helical" evidence="6">
    <location>
        <begin position="440"/>
        <end position="458"/>
    </location>
</feature>
<evidence type="ECO:0000313" key="9">
    <source>
        <dbReference type="Proteomes" id="UP000776629"/>
    </source>
</evidence>
<feature type="transmembrane region" description="Helical" evidence="6">
    <location>
        <begin position="269"/>
        <end position="290"/>
    </location>
</feature>
<dbReference type="InterPro" id="IPR011701">
    <property type="entry name" value="MFS"/>
</dbReference>
<organism evidence="8 9">
    <name type="scientific">Limosilactobacillus alvi</name>
    <dbReference type="NCBI Taxonomy" id="990412"/>
    <lineage>
        <taxon>Bacteria</taxon>
        <taxon>Bacillati</taxon>
        <taxon>Bacillota</taxon>
        <taxon>Bacilli</taxon>
        <taxon>Lactobacillales</taxon>
        <taxon>Lactobacillaceae</taxon>
        <taxon>Limosilactobacillus</taxon>
    </lineage>
</organism>
<proteinExistence type="predicted"/>
<dbReference type="PRINTS" id="PR01036">
    <property type="entry name" value="TCRTETB"/>
</dbReference>
<dbReference type="Gene3D" id="1.20.1250.20">
    <property type="entry name" value="MFS general substrate transporter like domains"/>
    <property type="match status" value="1"/>
</dbReference>
<evidence type="ECO:0000256" key="1">
    <source>
        <dbReference type="ARBA" id="ARBA00004651"/>
    </source>
</evidence>
<dbReference type="Proteomes" id="UP000776629">
    <property type="component" value="Unassembled WGS sequence"/>
</dbReference>
<feature type="transmembrane region" description="Helical" evidence="6">
    <location>
        <begin position="302"/>
        <end position="321"/>
    </location>
</feature>
<evidence type="ECO:0000256" key="2">
    <source>
        <dbReference type="ARBA" id="ARBA00022448"/>
    </source>
</evidence>
<dbReference type="Gene3D" id="1.20.1720.10">
    <property type="entry name" value="Multidrug resistance protein D"/>
    <property type="match status" value="1"/>
</dbReference>
<dbReference type="Pfam" id="PF07690">
    <property type="entry name" value="MFS_1"/>
    <property type="match status" value="1"/>
</dbReference>
<feature type="transmembrane region" description="Helical" evidence="6">
    <location>
        <begin position="111"/>
        <end position="129"/>
    </location>
</feature>
<evidence type="ECO:0000259" key="7">
    <source>
        <dbReference type="PROSITE" id="PS50850"/>
    </source>
</evidence>
<feature type="transmembrane region" description="Helical" evidence="6">
    <location>
        <begin position="360"/>
        <end position="386"/>
    </location>
</feature>
<keyword evidence="4 6" id="KW-1133">Transmembrane helix</keyword>
<feature type="transmembrane region" description="Helical" evidence="6">
    <location>
        <begin position="170"/>
        <end position="191"/>
    </location>
</feature>
<dbReference type="EMBL" id="JACJJQ010000045">
    <property type="protein sequence ID" value="MBM6754703.1"/>
    <property type="molecule type" value="Genomic_DNA"/>
</dbReference>
<keyword evidence="9" id="KW-1185">Reference proteome</keyword>
<comment type="subcellular location">
    <subcellularLocation>
        <location evidence="1">Cell membrane</location>
        <topology evidence="1">Multi-pass membrane protein</topology>
    </subcellularLocation>
</comment>
<protein>
    <submittedName>
        <fullName evidence="8">MFS transporter</fullName>
    </submittedName>
</protein>
<feature type="transmembrane region" description="Helical" evidence="6">
    <location>
        <begin position="398"/>
        <end position="420"/>
    </location>
</feature>
<feature type="transmembrane region" description="Helical" evidence="6">
    <location>
        <begin position="141"/>
        <end position="164"/>
    </location>
</feature>
<dbReference type="PROSITE" id="PS50850">
    <property type="entry name" value="MFS"/>
    <property type="match status" value="1"/>
</dbReference>
<keyword evidence="2" id="KW-0813">Transport</keyword>
<sequence>MTMSKTIQVAPRVIAAIVATGLLTFSGIIVETSMNIAFPTLMRDFNVPTDQVQWMTSAYLLVIAIIVPTSAYLKQSYPMKRLFVVANLLFSSGIFIDGLAINFSMLLVGRIVQGLGTGIALPLMFNIILEQVPKERLGLMMGIGNLIPGIGPALGPTFGGIVVTQLGWRAVFFSLVPVLVVSLGLGIWGIQQSSALEQTQLDWGSLLLIILLFVGFVTGFVNLTNNAFLSWQVGGMLLLGCLGLMGLFSHTFRIERPLLDLRLFKHRRFSCLILMFFLTQMCSLGLAFLLPNYIQLANHQSAFLAGVIVLPAGLGGALAAPIGGRLLDRKGPFLPIVSGESLMLLSLVGLLSLGAVKTSWAIGLVYIFYMAGMGMSMGCIMTTSLSGLDHQSQAQGNAILNTLQQFAGSMGTSLIAMIVAQAQLNHSSQLGTQIGTLHGYLLLIISSVIILGTGLVTLRKTN</sequence>
<evidence type="ECO:0000256" key="4">
    <source>
        <dbReference type="ARBA" id="ARBA00022989"/>
    </source>
</evidence>
<evidence type="ECO:0000256" key="3">
    <source>
        <dbReference type="ARBA" id="ARBA00022692"/>
    </source>
</evidence>
<dbReference type="SUPFAM" id="SSF103473">
    <property type="entry name" value="MFS general substrate transporter"/>
    <property type="match status" value="1"/>
</dbReference>
<feature type="transmembrane region" description="Helical" evidence="6">
    <location>
        <begin position="12"/>
        <end position="34"/>
    </location>
</feature>
<comment type="caution">
    <text evidence="8">The sequence shown here is derived from an EMBL/GenBank/DDBJ whole genome shotgun (WGS) entry which is preliminary data.</text>
</comment>
<reference evidence="8 9" key="1">
    <citation type="journal article" date="2021" name="Sci. Rep.">
        <title>The distribution of antibiotic resistance genes in chicken gut microbiota commensals.</title>
        <authorList>
            <person name="Juricova H."/>
            <person name="Matiasovicova J."/>
            <person name="Kubasova T."/>
            <person name="Cejkova D."/>
            <person name="Rychlik I."/>
        </authorList>
    </citation>
    <scope>NUCLEOTIDE SEQUENCE [LARGE SCALE GENOMIC DNA]</scope>
    <source>
        <strain evidence="8 9">An810</strain>
    </source>
</reference>
<dbReference type="InterPro" id="IPR020846">
    <property type="entry name" value="MFS_dom"/>
</dbReference>
<dbReference type="PANTHER" id="PTHR42718:SF9">
    <property type="entry name" value="MAJOR FACILITATOR SUPERFAMILY MULTIDRUG TRANSPORTER MFSC"/>
    <property type="match status" value="1"/>
</dbReference>
<feature type="domain" description="Major facilitator superfamily (MFS) profile" evidence="7">
    <location>
        <begin position="12"/>
        <end position="462"/>
    </location>
</feature>
<dbReference type="InterPro" id="IPR036259">
    <property type="entry name" value="MFS_trans_sf"/>
</dbReference>
<dbReference type="PANTHER" id="PTHR42718">
    <property type="entry name" value="MAJOR FACILITATOR SUPERFAMILY MULTIDRUG TRANSPORTER MFSC"/>
    <property type="match status" value="1"/>
</dbReference>
<feature type="transmembrane region" description="Helical" evidence="6">
    <location>
        <begin position="203"/>
        <end position="223"/>
    </location>
</feature>
<gene>
    <name evidence="8" type="ORF">H5993_08035</name>
</gene>
<feature type="transmembrane region" description="Helical" evidence="6">
    <location>
        <begin position="54"/>
        <end position="73"/>
    </location>
</feature>
<evidence type="ECO:0000313" key="8">
    <source>
        <dbReference type="EMBL" id="MBM6754703.1"/>
    </source>
</evidence>
<evidence type="ECO:0000256" key="6">
    <source>
        <dbReference type="SAM" id="Phobius"/>
    </source>
</evidence>
<feature type="transmembrane region" description="Helical" evidence="6">
    <location>
        <begin position="82"/>
        <end position="105"/>
    </location>
</feature>
<accession>A0ABS2EQB6</accession>
<keyword evidence="5 6" id="KW-0472">Membrane</keyword>